<dbReference type="EMBL" id="BEZZ01000514">
    <property type="protein sequence ID" value="GCC33408.1"/>
    <property type="molecule type" value="Genomic_DNA"/>
</dbReference>
<dbReference type="OMA" id="EHSSICT"/>
<proteinExistence type="predicted"/>
<accession>A0A401SSQ4</accession>
<evidence type="ECO:0000313" key="3">
    <source>
        <dbReference type="Proteomes" id="UP000287033"/>
    </source>
</evidence>
<sequence>MAKFNPKVLDSDVHRKQGSAVPVTTQSTFSESLSPKAITKGGLPLRLDSNINAFKQEDRKPTSGFKPGMRSQVALKFLSDVSKAPQTEKEHSSICTVGSIPLLTNTGGHQGFPDTPWPCQDSAPGPSSKTEALRQNLMLKLQPASSGNWKNYQVPGVRYPVSQRKETADKDLIPKQRTLPSMTGPMPVKPRRPPRVNLQKYQRETETRSVTSSVLPLAVQPHAHNLFIPLSPEDIQNAHLQIVKNNRQPMCLQQEQNEYDDVEPVGIVGKKLKGLNIHPPIPPFKPDSMMEEEMYDDITVVSNEFPDPPPEFRYNMN</sequence>
<organism evidence="2 3">
    <name type="scientific">Chiloscyllium punctatum</name>
    <name type="common">Brownbanded bambooshark</name>
    <name type="synonym">Hemiscyllium punctatum</name>
    <dbReference type="NCBI Taxonomy" id="137246"/>
    <lineage>
        <taxon>Eukaryota</taxon>
        <taxon>Metazoa</taxon>
        <taxon>Chordata</taxon>
        <taxon>Craniata</taxon>
        <taxon>Vertebrata</taxon>
        <taxon>Chondrichthyes</taxon>
        <taxon>Elasmobranchii</taxon>
        <taxon>Galeomorphii</taxon>
        <taxon>Galeoidea</taxon>
        <taxon>Orectolobiformes</taxon>
        <taxon>Hemiscylliidae</taxon>
        <taxon>Chiloscyllium</taxon>
    </lineage>
</organism>
<evidence type="ECO:0000313" key="2">
    <source>
        <dbReference type="EMBL" id="GCC33408.1"/>
    </source>
</evidence>
<dbReference type="Proteomes" id="UP000287033">
    <property type="component" value="Unassembled WGS sequence"/>
</dbReference>
<dbReference type="AlphaFoldDB" id="A0A401SSQ4"/>
<keyword evidence="3" id="KW-1185">Reference proteome</keyword>
<comment type="caution">
    <text evidence="2">The sequence shown here is derived from an EMBL/GenBank/DDBJ whole genome shotgun (WGS) entry which is preliminary data.</text>
</comment>
<name>A0A401SSQ4_CHIPU</name>
<protein>
    <submittedName>
        <fullName evidence="2">Uncharacterized protein</fullName>
    </submittedName>
</protein>
<reference evidence="2 3" key="1">
    <citation type="journal article" date="2018" name="Nat. Ecol. Evol.">
        <title>Shark genomes provide insights into elasmobranch evolution and the origin of vertebrates.</title>
        <authorList>
            <person name="Hara Y"/>
            <person name="Yamaguchi K"/>
            <person name="Onimaru K"/>
            <person name="Kadota M"/>
            <person name="Koyanagi M"/>
            <person name="Keeley SD"/>
            <person name="Tatsumi K"/>
            <person name="Tanaka K"/>
            <person name="Motone F"/>
            <person name="Kageyama Y"/>
            <person name="Nozu R"/>
            <person name="Adachi N"/>
            <person name="Nishimura O"/>
            <person name="Nakagawa R"/>
            <person name="Tanegashima C"/>
            <person name="Kiyatake I"/>
            <person name="Matsumoto R"/>
            <person name="Murakumo K"/>
            <person name="Nishida K"/>
            <person name="Terakita A"/>
            <person name="Kuratani S"/>
            <person name="Sato K"/>
            <person name="Hyodo S Kuraku.S."/>
        </authorList>
    </citation>
    <scope>NUCLEOTIDE SEQUENCE [LARGE SCALE GENOMIC DNA]</scope>
</reference>
<evidence type="ECO:0000256" key="1">
    <source>
        <dbReference type="SAM" id="MobiDB-lite"/>
    </source>
</evidence>
<feature type="region of interest" description="Disordered" evidence="1">
    <location>
        <begin position="1"/>
        <end position="36"/>
    </location>
</feature>
<gene>
    <name evidence="2" type="ORF">chiPu_0011877</name>
</gene>
<feature type="compositionally biased region" description="Polar residues" evidence="1">
    <location>
        <begin position="22"/>
        <end position="33"/>
    </location>
</feature>